<organism evidence="1">
    <name type="scientific">uncultured Nocardioides sp</name>
    <dbReference type="NCBI Taxonomy" id="198441"/>
    <lineage>
        <taxon>Bacteria</taxon>
        <taxon>Bacillati</taxon>
        <taxon>Actinomycetota</taxon>
        <taxon>Actinomycetes</taxon>
        <taxon>Propionibacteriales</taxon>
        <taxon>Nocardioidaceae</taxon>
        <taxon>Nocardioides</taxon>
        <taxon>environmental samples</taxon>
    </lineage>
</organism>
<dbReference type="RefSeq" id="WP_295656776.1">
    <property type="nucleotide sequence ID" value="NZ_CADCUP010000039.1"/>
</dbReference>
<name>A0A6J4N3G0_9ACTN</name>
<proteinExistence type="predicted"/>
<dbReference type="CDD" id="cd02440">
    <property type="entry name" value="AdoMet_MTases"/>
    <property type="match status" value="1"/>
</dbReference>
<dbReference type="InterPro" id="IPR029063">
    <property type="entry name" value="SAM-dependent_MTases_sf"/>
</dbReference>
<dbReference type="Gene3D" id="3.40.50.150">
    <property type="entry name" value="Vaccinia Virus protein VP39"/>
    <property type="match status" value="1"/>
</dbReference>
<dbReference type="SUPFAM" id="SSF53335">
    <property type="entry name" value="S-adenosyl-L-methionine-dependent methyltransferases"/>
    <property type="match status" value="1"/>
</dbReference>
<accession>A0A6J4N3G0</accession>
<dbReference type="AlphaFoldDB" id="A0A6J4N3G0"/>
<protein>
    <recommendedName>
        <fullName evidence="2">Methyltransferase domain-containing protein</fullName>
    </recommendedName>
</protein>
<evidence type="ECO:0000313" key="1">
    <source>
        <dbReference type="EMBL" id="CAA9376774.1"/>
    </source>
</evidence>
<dbReference type="EMBL" id="CADCUP010000039">
    <property type="protein sequence ID" value="CAA9376774.1"/>
    <property type="molecule type" value="Genomic_DNA"/>
</dbReference>
<reference evidence="1" key="1">
    <citation type="submission" date="2020-02" db="EMBL/GenBank/DDBJ databases">
        <authorList>
            <person name="Meier V. D."/>
        </authorList>
    </citation>
    <scope>NUCLEOTIDE SEQUENCE</scope>
    <source>
        <strain evidence="1">AVDCRST_MAG06</strain>
    </source>
</reference>
<evidence type="ECO:0008006" key="2">
    <source>
        <dbReference type="Google" id="ProtNLM"/>
    </source>
</evidence>
<sequence>MAEDDVRTAKERGWRELDAIDAALARGDIDREGWHARALALIEEPYLAATTPQGGSGHSGDAARWEQARRLVLDAVTGPGTFLDVGCANGLLMESVAAWSGGGLEPYGVEISARLADLARWRLPRWADRIWTANADGFDPGRRFTYVRTGLDYVPAPRAPAYVAGLLRLLEPGGRLVVGTFNEERGKDRLAAAVAGWGLEVSGRSSREHRRPELAYKAFWVDAPQP</sequence>
<gene>
    <name evidence="1" type="ORF">AVDCRST_MAG06-584</name>
</gene>
<dbReference type="Pfam" id="PF13489">
    <property type="entry name" value="Methyltransf_23"/>
    <property type="match status" value="1"/>
</dbReference>